<feature type="compositionally biased region" description="Low complexity" evidence="1">
    <location>
        <begin position="623"/>
        <end position="639"/>
    </location>
</feature>
<feature type="compositionally biased region" description="Polar residues" evidence="1">
    <location>
        <begin position="656"/>
        <end position="722"/>
    </location>
</feature>
<feature type="region of interest" description="Disordered" evidence="1">
    <location>
        <begin position="486"/>
        <end position="844"/>
    </location>
</feature>
<proteinExistence type="predicted"/>
<feature type="compositionally biased region" description="Low complexity" evidence="1">
    <location>
        <begin position="810"/>
        <end position="826"/>
    </location>
</feature>
<reference evidence="2" key="1">
    <citation type="submission" date="2006-10" db="EMBL/GenBank/DDBJ databases">
        <authorList>
            <person name="Amadeo P."/>
            <person name="Zhao Q."/>
            <person name="Wortman J."/>
            <person name="Fraser-Liggett C."/>
            <person name="Carlton J."/>
        </authorList>
    </citation>
    <scope>NUCLEOTIDE SEQUENCE</scope>
    <source>
        <strain evidence="2">G3</strain>
    </source>
</reference>
<dbReference type="VEuPathDB" id="TrichDB:TVAGG3_0078540"/>
<accession>A2DS81</accession>
<dbReference type="KEGG" id="tva:4774663"/>
<dbReference type="AlphaFoldDB" id="A2DS81"/>
<feature type="compositionally biased region" description="Low complexity" evidence="1">
    <location>
        <begin position="723"/>
        <end position="764"/>
    </location>
</feature>
<dbReference type="VEuPathDB" id="TrichDB:TVAG_066650"/>
<dbReference type="InParanoid" id="A2DS81"/>
<feature type="compositionally biased region" description="Polar residues" evidence="1">
    <location>
        <begin position="577"/>
        <end position="587"/>
    </location>
</feature>
<sequence>MIPNVISCKVNLATQTETSVFGDDTPFNFENDENTLFSLEIPKLSYEPEMVQGVIRPLTLAQDGTVINHHIPRLYKRKNAPMIRNLLAQIDADKANKNEYIRQMAAALIPGLNDKTYHSLYTHPVHLPFRTVQGSLTIFQPENKTFPCICIFSLDNSLTIQTDDLNIKCHFDMWEPIDSGKELSIIQNNEPFGKVVVSETVEPVDYENSVPKPILESLHVDSDDQLIDVISENDTSLVDTILCIPGLSKTDASDLLIILHQKKLLSPYVRSKICALQLTNPEDPRDWPELLGRFIFLLDPKWAFSMIPRLRNNDVMSVFRDIKYMEGGALYVLQVALRTLDEVKRSDSIIVFWTLIFMSVLQNATLAKKEHAAKLKKKLLDLWKELQKKKADSNTRKLTQMTIDEIKDMRSFNISRVVNEDSEYIKHIFQEYHDKIFKILSINPYRREESHPLYFPVVIALEEALIMANNRDDFISSDSASLAGDNDVSTYEDEASNTQSNSRSSSRHSTPRNTESSRKSKKVAQEEDDEATMESESYQSKKSYQTASSHSSRRPPPPVNDKPVEDYEEEEEEMIKTPSSKSSNNPLKTPKYQPKQQEKKQVEEEDLYDEEEDYYTYEEVEQPKQQQQQIPPKQQQQQQVEDDDDYYDEEEDYEYTNSVQQSYSSIKISAATPSSRGSQQSPPIIDKSSQLHSALATKSSGNNPKSAAPQKQSSPHSQKPNTVSSKQSPVPQQQPAQQEQSAEYSSEPYSRSSRASARMAAIRAAQRKSQHQNQDFDDDDYSSYQSGGNRNTGTTGYKENNASRNSYTPSNIASSKSKSAASRSNILQDDEAPYSNGQYSDDEI</sequence>
<feature type="compositionally biased region" description="Polar residues" evidence="1">
    <location>
        <begin position="534"/>
        <end position="547"/>
    </location>
</feature>
<keyword evidence="3" id="KW-1185">Reference proteome</keyword>
<evidence type="ECO:0000313" key="3">
    <source>
        <dbReference type="Proteomes" id="UP000001542"/>
    </source>
</evidence>
<evidence type="ECO:0000313" key="2">
    <source>
        <dbReference type="EMBL" id="EAY16660.1"/>
    </source>
</evidence>
<evidence type="ECO:0000256" key="1">
    <source>
        <dbReference type="SAM" id="MobiDB-lite"/>
    </source>
</evidence>
<dbReference type="EMBL" id="DS113239">
    <property type="protein sequence ID" value="EAY16660.1"/>
    <property type="molecule type" value="Genomic_DNA"/>
</dbReference>
<organism evidence="2 3">
    <name type="scientific">Trichomonas vaginalis (strain ATCC PRA-98 / G3)</name>
    <dbReference type="NCBI Taxonomy" id="412133"/>
    <lineage>
        <taxon>Eukaryota</taxon>
        <taxon>Metamonada</taxon>
        <taxon>Parabasalia</taxon>
        <taxon>Trichomonadida</taxon>
        <taxon>Trichomonadidae</taxon>
        <taxon>Trichomonas</taxon>
    </lineage>
</organism>
<name>A2DS81_TRIV3</name>
<feature type="compositionally biased region" description="Polar residues" evidence="1">
    <location>
        <begin position="787"/>
        <end position="809"/>
    </location>
</feature>
<protein>
    <submittedName>
        <fullName evidence="2">Uncharacterized protein</fullName>
    </submittedName>
</protein>
<feature type="compositionally biased region" description="Acidic residues" evidence="1">
    <location>
        <begin position="603"/>
        <end position="620"/>
    </location>
</feature>
<dbReference type="OrthoDB" id="10681595at2759"/>
<gene>
    <name evidence="2" type="ORF">TVAG_066650</name>
</gene>
<dbReference type="Proteomes" id="UP000001542">
    <property type="component" value="Unassembled WGS sequence"/>
</dbReference>
<feature type="compositionally biased region" description="Acidic residues" evidence="1">
    <location>
        <begin position="640"/>
        <end position="654"/>
    </location>
</feature>
<dbReference type="RefSeq" id="XP_001328883.1">
    <property type="nucleotide sequence ID" value="XM_001328848.1"/>
</dbReference>
<reference evidence="2" key="2">
    <citation type="journal article" date="2007" name="Science">
        <title>Draft genome sequence of the sexually transmitted pathogen Trichomonas vaginalis.</title>
        <authorList>
            <person name="Carlton J.M."/>
            <person name="Hirt R.P."/>
            <person name="Silva J.C."/>
            <person name="Delcher A.L."/>
            <person name="Schatz M."/>
            <person name="Zhao Q."/>
            <person name="Wortman J.R."/>
            <person name="Bidwell S.L."/>
            <person name="Alsmark U.C.M."/>
            <person name="Besteiro S."/>
            <person name="Sicheritz-Ponten T."/>
            <person name="Noel C.J."/>
            <person name="Dacks J.B."/>
            <person name="Foster P.G."/>
            <person name="Simillion C."/>
            <person name="Van de Peer Y."/>
            <person name="Miranda-Saavedra D."/>
            <person name="Barton G.J."/>
            <person name="Westrop G.D."/>
            <person name="Mueller S."/>
            <person name="Dessi D."/>
            <person name="Fiori P.L."/>
            <person name="Ren Q."/>
            <person name="Paulsen I."/>
            <person name="Zhang H."/>
            <person name="Bastida-Corcuera F.D."/>
            <person name="Simoes-Barbosa A."/>
            <person name="Brown M.T."/>
            <person name="Hayes R.D."/>
            <person name="Mukherjee M."/>
            <person name="Okumura C.Y."/>
            <person name="Schneider R."/>
            <person name="Smith A.J."/>
            <person name="Vanacova S."/>
            <person name="Villalvazo M."/>
            <person name="Haas B.J."/>
            <person name="Pertea M."/>
            <person name="Feldblyum T.V."/>
            <person name="Utterback T.R."/>
            <person name="Shu C.L."/>
            <person name="Osoegawa K."/>
            <person name="de Jong P.J."/>
            <person name="Hrdy I."/>
            <person name="Horvathova L."/>
            <person name="Zubacova Z."/>
            <person name="Dolezal P."/>
            <person name="Malik S.B."/>
            <person name="Logsdon J.M. Jr."/>
            <person name="Henze K."/>
            <person name="Gupta A."/>
            <person name="Wang C.C."/>
            <person name="Dunne R.L."/>
            <person name="Upcroft J.A."/>
            <person name="Upcroft P."/>
            <person name="White O."/>
            <person name="Salzberg S.L."/>
            <person name="Tang P."/>
            <person name="Chiu C.-H."/>
            <person name="Lee Y.-S."/>
            <person name="Embley T.M."/>
            <person name="Coombs G.H."/>
            <person name="Mottram J.C."/>
            <person name="Tachezy J."/>
            <person name="Fraser-Liggett C.M."/>
            <person name="Johnson P.J."/>
        </authorList>
    </citation>
    <scope>NUCLEOTIDE SEQUENCE [LARGE SCALE GENOMIC DNA]</scope>
    <source>
        <strain evidence="2">G3</strain>
    </source>
</reference>
<feature type="compositionally biased region" description="Polar residues" evidence="1">
    <location>
        <begin position="835"/>
        <end position="844"/>
    </location>
</feature>